<proteinExistence type="predicted"/>
<dbReference type="EMBL" id="JASCZI010123035">
    <property type="protein sequence ID" value="MED6165021.1"/>
    <property type="molecule type" value="Genomic_DNA"/>
</dbReference>
<protein>
    <submittedName>
        <fullName evidence="1">Uncharacterized protein</fullName>
    </submittedName>
</protein>
<accession>A0ABU6UV65</accession>
<keyword evidence="2" id="KW-1185">Reference proteome</keyword>
<comment type="caution">
    <text evidence="1">The sequence shown here is derived from an EMBL/GenBank/DDBJ whole genome shotgun (WGS) entry which is preliminary data.</text>
</comment>
<evidence type="ECO:0000313" key="1">
    <source>
        <dbReference type="EMBL" id="MED6165021.1"/>
    </source>
</evidence>
<evidence type="ECO:0000313" key="2">
    <source>
        <dbReference type="Proteomes" id="UP001341840"/>
    </source>
</evidence>
<reference evidence="1 2" key="1">
    <citation type="journal article" date="2023" name="Plants (Basel)">
        <title>Bridging the Gap: Combining Genomics and Transcriptomics Approaches to Understand Stylosanthes scabra, an Orphan Legume from the Brazilian Caatinga.</title>
        <authorList>
            <person name="Ferreira-Neto J.R.C."/>
            <person name="da Silva M.D."/>
            <person name="Binneck E."/>
            <person name="de Melo N.F."/>
            <person name="da Silva R.H."/>
            <person name="de Melo A.L.T.M."/>
            <person name="Pandolfi V."/>
            <person name="Bustamante F.O."/>
            <person name="Brasileiro-Vidal A.C."/>
            <person name="Benko-Iseppon A.M."/>
        </authorList>
    </citation>
    <scope>NUCLEOTIDE SEQUENCE [LARGE SCALE GENOMIC DNA]</scope>
    <source>
        <tissue evidence="1">Leaves</tissue>
    </source>
</reference>
<organism evidence="1 2">
    <name type="scientific">Stylosanthes scabra</name>
    <dbReference type="NCBI Taxonomy" id="79078"/>
    <lineage>
        <taxon>Eukaryota</taxon>
        <taxon>Viridiplantae</taxon>
        <taxon>Streptophyta</taxon>
        <taxon>Embryophyta</taxon>
        <taxon>Tracheophyta</taxon>
        <taxon>Spermatophyta</taxon>
        <taxon>Magnoliopsida</taxon>
        <taxon>eudicotyledons</taxon>
        <taxon>Gunneridae</taxon>
        <taxon>Pentapetalae</taxon>
        <taxon>rosids</taxon>
        <taxon>fabids</taxon>
        <taxon>Fabales</taxon>
        <taxon>Fabaceae</taxon>
        <taxon>Papilionoideae</taxon>
        <taxon>50 kb inversion clade</taxon>
        <taxon>dalbergioids sensu lato</taxon>
        <taxon>Dalbergieae</taxon>
        <taxon>Pterocarpus clade</taxon>
        <taxon>Stylosanthes</taxon>
    </lineage>
</organism>
<gene>
    <name evidence="1" type="ORF">PIB30_095689</name>
</gene>
<sequence length="75" mass="7895">MHAKNNSGGQWDQMSAWCHGRGMGQVHEMSVECVHEVGCCGMVMGKKSKDRVGVMLNMGGGRDGLGCKVSVGAKA</sequence>
<name>A0ABU6UV65_9FABA</name>
<dbReference type="Proteomes" id="UP001341840">
    <property type="component" value="Unassembled WGS sequence"/>
</dbReference>